<dbReference type="InterPro" id="IPR038063">
    <property type="entry name" value="Transpep_catalytic_dom"/>
</dbReference>
<comment type="pathway">
    <text evidence="1 7">Cell wall biogenesis; peptidoglycan biosynthesis.</text>
</comment>
<proteinExistence type="inferred from homology"/>
<dbReference type="CDD" id="cd16913">
    <property type="entry name" value="YkuD_like"/>
    <property type="match status" value="1"/>
</dbReference>
<evidence type="ECO:0000256" key="1">
    <source>
        <dbReference type="ARBA" id="ARBA00004752"/>
    </source>
</evidence>
<gene>
    <name evidence="9" type="ORF">OOZ53_11665</name>
</gene>
<evidence type="ECO:0000313" key="9">
    <source>
        <dbReference type="EMBL" id="MDA4846010.1"/>
    </source>
</evidence>
<feature type="active site" description="Nucleophile" evidence="7">
    <location>
        <position position="169"/>
    </location>
</feature>
<reference evidence="9" key="1">
    <citation type="submission" date="2022-11" db="EMBL/GenBank/DDBJ databases">
        <title>Hoeflea poritis sp. nov., isolated from scleractinian coral Porites lutea.</title>
        <authorList>
            <person name="Zhang G."/>
            <person name="Wei Q."/>
            <person name="Cai L."/>
        </authorList>
    </citation>
    <scope>NUCLEOTIDE SEQUENCE</scope>
    <source>
        <strain evidence="9">E7-10</strain>
    </source>
</reference>
<evidence type="ECO:0000256" key="7">
    <source>
        <dbReference type="PROSITE-ProRule" id="PRU01373"/>
    </source>
</evidence>
<comment type="similarity">
    <text evidence="2">Belongs to the YkuD family.</text>
</comment>
<dbReference type="Proteomes" id="UP001148313">
    <property type="component" value="Unassembled WGS sequence"/>
</dbReference>
<evidence type="ECO:0000256" key="5">
    <source>
        <dbReference type="ARBA" id="ARBA00022984"/>
    </source>
</evidence>
<keyword evidence="5 7" id="KW-0573">Peptidoglycan synthesis</keyword>
<evidence type="ECO:0000313" key="10">
    <source>
        <dbReference type="Proteomes" id="UP001148313"/>
    </source>
</evidence>
<dbReference type="SUPFAM" id="SSF141523">
    <property type="entry name" value="L,D-transpeptidase catalytic domain-like"/>
    <property type="match status" value="1"/>
</dbReference>
<accession>A0ABT4VMW6</accession>
<dbReference type="PANTHER" id="PTHR36699">
    <property type="entry name" value="LD-TRANSPEPTIDASE"/>
    <property type="match status" value="1"/>
</dbReference>
<keyword evidence="3" id="KW-0808">Transferase</keyword>
<protein>
    <submittedName>
        <fullName evidence="9">Murein L,D-transpeptidase</fullName>
    </submittedName>
</protein>
<keyword evidence="10" id="KW-1185">Reference proteome</keyword>
<evidence type="ECO:0000259" key="8">
    <source>
        <dbReference type="PROSITE" id="PS52029"/>
    </source>
</evidence>
<name>A0ABT4VMW6_9HYPH</name>
<dbReference type="Pfam" id="PF03734">
    <property type="entry name" value="YkuD"/>
    <property type="match status" value="1"/>
</dbReference>
<dbReference type="PROSITE" id="PS52029">
    <property type="entry name" value="LD_TPASE"/>
    <property type="match status" value="1"/>
</dbReference>
<dbReference type="EMBL" id="JAPJZH010000006">
    <property type="protein sequence ID" value="MDA4846010.1"/>
    <property type="molecule type" value="Genomic_DNA"/>
</dbReference>
<keyword evidence="4 7" id="KW-0133">Cell shape</keyword>
<comment type="caution">
    <text evidence="9">The sequence shown here is derived from an EMBL/GenBank/DDBJ whole genome shotgun (WGS) entry which is preliminary data.</text>
</comment>
<dbReference type="InterPro" id="IPR005490">
    <property type="entry name" value="LD_TPept_cat_dom"/>
</dbReference>
<evidence type="ECO:0000256" key="4">
    <source>
        <dbReference type="ARBA" id="ARBA00022960"/>
    </source>
</evidence>
<sequence>MRGLFSRLPMTMRTTLFSAAFAAVVIAGASVYLLRSLIPGTANLDAVREIVVPELESRLAEQGLHFGAPIFIRIFKASSELELWVQDGAQYSLFKTYPICSYSGGLGPKLMEGDRQSPEGFYSVSARQLNPNSSYHLSFNLGFPNRYDRAHGRTGSFLMVHGKCVSIGCYAMTDGGIEEIYLIAEAALSGGQSAFDVHVFPFRMTEEALTDYAGSQWISFWQNLKEGHDLFEATRVPPTTGVVDGRYAFNGG</sequence>
<keyword evidence="6 7" id="KW-0961">Cell wall biogenesis/degradation</keyword>
<dbReference type="PANTHER" id="PTHR36699:SF1">
    <property type="entry name" value="L,D-TRANSPEPTIDASE YAFK-RELATED"/>
    <property type="match status" value="1"/>
</dbReference>
<evidence type="ECO:0000256" key="3">
    <source>
        <dbReference type="ARBA" id="ARBA00022679"/>
    </source>
</evidence>
<dbReference type="RefSeq" id="WP_271089729.1">
    <property type="nucleotide sequence ID" value="NZ_JAPJZH010000006.1"/>
</dbReference>
<organism evidence="9 10">
    <name type="scientific">Hoeflea poritis</name>
    <dbReference type="NCBI Taxonomy" id="2993659"/>
    <lineage>
        <taxon>Bacteria</taxon>
        <taxon>Pseudomonadati</taxon>
        <taxon>Pseudomonadota</taxon>
        <taxon>Alphaproteobacteria</taxon>
        <taxon>Hyphomicrobiales</taxon>
        <taxon>Rhizobiaceae</taxon>
        <taxon>Hoeflea</taxon>
    </lineage>
</organism>
<evidence type="ECO:0000256" key="2">
    <source>
        <dbReference type="ARBA" id="ARBA00005992"/>
    </source>
</evidence>
<feature type="domain" description="L,D-TPase catalytic" evidence="8">
    <location>
        <begin position="70"/>
        <end position="200"/>
    </location>
</feature>
<feature type="active site" description="Proton donor/acceptor" evidence="7">
    <location>
        <position position="161"/>
    </location>
</feature>
<evidence type="ECO:0000256" key="6">
    <source>
        <dbReference type="ARBA" id="ARBA00023316"/>
    </source>
</evidence>